<dbReference type="EMBL" id="CP039396">
    <property type="protein sequence ID" value="QCD43446.1"/>
    <property type="molecule type" value="Genomic_DNA"/>
</dbReference>
<evidence type="ECO:0000313" key="2">
    <source>
        <dbReference type="Proteomes" id="UP000297149"/>
    </source>
</evidence>
<sequence length="70" mass="7986">MRQQFVGAHAVYKLNGKDRYIKNAFIASASFPHGDGSINDLIGQQFSGHSFNIDDVLKINYKYNRPRQQV</sequence>
<organism evidence="1 2">
    <name type="scientific">Duncaniella dubosii</name>
    <dbReference type="NCBI Taxonomy" id="2518971"/>
    <lineage>
        <taxon>Bacteria</taxon>
        <taxon>Pseudomonadati</taxon>
        <taxon>Bacteroidota</taxon>
        <taxon>Bacteroidia</taxon>
        <taxon>Bacteroidales</taxon>
        <taxon>Muribaculaceae</taxon>
        <taxon>Duncaniella</taxon>
    </lineage>
</organism>
<dbReference type="RefSeq" id="WP_136416800.1">
    <property type="nucleotide sequence ID" value="NZ_CP039396.1"/>
</dbReference>
<dbReference type="Proteomes" id="UP000297149">
    <property type="component" value="Chromosome"/>
</dbReference>
<gene>
    <name evidence="1" type="ORF">E7747_14980</name>
</gene>
<accession>A0A4P7W5W2</accession>
<keyword evidence="2" id="KW-1185">Reference proteome</keyword>
<dbReference type="KEGG" id="ddb:E7747_14980"/>
<reference evidence="2" key="1">
    <citation type="submission" date="2019-02" db="EMBL/GenBank/DDBJ databases">
        <title>Isolation and identification of novel species under the genus Muribaculum.</title>
        <authorList>
            <person name="Miyake S."/>
            <person name="Ding Y."/>
            <person name="Low A."/>
            <person name="Soh M."/>
            <person name="Seedorf H."/>
        </authorList>
    </citation>
    <scope>NUCLEOTIDE SEQUENCE [LARGE SCALE GENOMIC DNA]</scope>
    <source>
        <strain evidence="2">H5</strain>
    </source>
</reference>
<dbReference type="AlphaFoldDB" id="A0A4P7W5W2"/>
<proteinExistence type="predicted"/>
<protein>
    <submittedName>
        <fullName evidence="1">Uncharacterized protein</fullName>
    </submittedName>
</protein>
<evidence type="ECO:0000313" key="1">
    <source>
        <dbReference type="EMBL" id="QCD43446.1"/>
    </source>
</evidence>
<name>A0A4P7W5W2_9BACT</name>